<dbReference type="SUPFAM" id="SSF53807">
    <property type="entry name" value="Helical backbone' metal receptor"/>
    <property type="match status" value="1"/>
</dbReference>
<evidence type="ECO:0000256" key="3">
    <source>
        <dbReference type="ARBA" id="ARBA00022448"/>
    </source>
</evidence>
<dbReference type="CDD" id="cd01146">
    <property type="entry name" value="FhuD"/>
    <property type="match status" value="1"/>
</dbReference>
<feature type="signal peptide" evidence="6">
    <location>
        <begin position="1"/>
        <end position="23"/>
    </location>
</feature>
<evidence type="ECO:0000256" key="6">
    <source>
        <dbReference type="SAM" id="SignalP"/>
    </source>
</evidence>
<keyword evidence="4" id="KW-0406">Ion transport</keyword>
<dbReference type="PROSITE" id="PS50983">
    <property type="entry name" value="FE_B12_PBP"/>
    <property type="match status" value="1"/>
</dbReference>
<evidence type="ECO:0000259" key="7">
    <source>
        <dbReference type="PROSITE" id="PS50983"/>
    </source>
</evidence>
<proteinExistence type="inferred from homology"/>
<dbReference type="AlphaFoldDB" id="A0A022PCP4"/>
<dbReference type="GO" id="GO:0030288">
    <property type="term" value="C:outer membrane-bounded periplasmic space"/>
    <property type="evidence" value="ECO:0007669"/>
    <property type="project" value="TreeGrafter"/>
</dbReference>
<reference evidence="8 9" key="1">
    <citation type="submission" date="2014-03" db="EMBL/GenBank/DDBJ databases">
        <title>Draft Genome of Photorhabdus luminescens BA1, an Egyptian Isolate.</title>
        <authorList>
            <person name="Ghazal S."/>
            <person name="Hurst S.G.IV."/>
            <person name="Morris K."/>
            <person name="Thomas K."/>
            <person name="Tisa L.S."/>
        </authorList>
    </citation>
    <scope>NUCLEOTIDE SEQUENCE [LARGE SCALE GENOMIC DNA]</scope>
    <source>
        <strain evidence="8 9">BA1</strain>
    </source>
</reference>
<evidence type="ECO:0000256" key="2">
    <source>
        <dbReference type="ARBA" id="ARBA00008814"/>
    </source>
</evidence>
<keyword evidence="9" id="KW-1185">Reference proteome</keyword>
<comment type="similarity">
    <text evidence="2">Belongs to the bacterial solute-binding protein 8 family.</text>
</comment>
<dbReference type="PATRIC" id="fig|1393736.3.peg.4136"/>
<dbReference type="Proteomes" id="UP000023464">
    <property type="component" value="Unassembled WGS sequence"/>
</dbReference>
<protein>
    <submittedName>
        <fullName evidence="8">ABC-type Fe3+-hydroxamate transport system, periplasmic component</fullName>
    </submittedName>
</protein>
<evidence type="ECO:0000313" key="9">
    <source>
        <dbReference type="Proteomes" id="UP000023464"/>
    </source>
</evidence>
<dbReference type="Pfam" id="PF01497">
    <property type="entry name" value="Peripla_BP_2"/>
    <property type="match status" value="1"/>
</dbReference>
<dbReference type="PANTHER" id="PTHR30532">
    <property type="entry name" value="IRON III DICITRATE-BINDING PERIPLASMIC PROTEIN"/>
    <property type="match status" value="1"/>
</dbReference>
<dbReference type="PROSITE" id="PS51257">
    <property type="entry name" value="PROKAR_LIPOPROTEIN"/>
    <property type="match status" value="1"/>
</dbReference>
<feature type="chain" id="PRO_5001506408" evidence="6">
    <location>
        <begin position="24"/>
        <end position="338"/>
    </location>
</feature>
<dbReference type="Gene3D" id="3.40.50.1980">
    <property type="entry name" value="Nitrogenase molybdenum iron protein domain"/>
    <property type="match status" value="2"/>
</dbReference>
<comment type="caution">
    <text evidence="8">The sequence shown here is derived from an EMBL/GenBank/DDBJ whole genome shotgun (WGS) entry which is preliminary data.</text>
</comment>
<dbReference type="InterPro" id="IPR002491">
    <property type="entry name" value="ABC_transptr_periplasmic_BD"/>
</dbReference>
<dbReference type="EMBL" id="JFGV01000084">
    <property type="protein sequence ID" value="EYU13466.1"/>
    <property type="molecule type" value="Genomic_DNA"/>
</dbReference>
<keyword evidence="4" id="KW-0410">Iron transport</keyword>
<keyword evidence="3" id="KW-0813">Transport</keyword>
<dbReference type="PANTHER" id="PTHR30532:SF28">
    <property type="entry name" value="PETROBACTIN-BINDING PROTEIN YCLQ"/>
    <property type="match status" value="1"/>
</dbReference>
<evidence type="ECO:0000256" key="5">
    <source>
        <dbReference type="ARBA" id="ARBA00022729"/>
    </source>
</evidence>
<comment type="subcellular location">
    <subcellularLocation>
        <location evidence="1">Cell envelope</location>
    </subcellularLocation>
</comment>
<organism evidence="8 9">
    <name type="scientific">Photorhabdus aegyptia</name>
    <dbReference type="NCBI Taxonomy" id="2805098"/>
    <lineage>
        <taxon>Bacteria</taxon>
        <taxon>Pseudomonadati</taxon>
        <taxon>Pseudomonadota</taxon>
        <taxon>Gammaproteobacteria</taxon>
        <taxon>Enterobacterales</taxon>
        <taxon>Morganellaceae</taxon>
        <taxon>Photorhabdus</taxon>
    </lineage>
</organism>
<evidence type="ECO:0000313" key="8">
    <source>
        <dbReference type="EMBL" id="EYU13466.1"/>
    </source>
</evidence>
<evidence type="ECO:0000256" key="4">
    <source>
        <dbReference type="ARBA" id="ARBA00022496"/>
    </source>
</evidence>
<dbReference type="InterPro" id="IPR051313">
    <property type="entry name" value="Bact_iron-sidero_bind"/>
</dbReference>
<accession>A0A022PCP4</accession>
<feature type="domain" description="Fe/B12 periplasmic-binding" evidence="7">
    <location>
        <begin position="58"/>
        <end position="335"/>
    </location>
</feature>
<gene>
    <name evidence="8" type="ORF">BA1DRAFT_04062</name>
</gene>
<keyword evidence="4" id="KW-0408">Iron</keyword>
<evidence type="ECO:0000256" key="1">
    <source>
        <dbReference type="ARBA" id="ARBA00004196"/>
    </source>
</evidence>
<sequence length="338" mass="37016">MKLKRYKEFAVLLMLLVSLLAGCDKSASTNNAPSDKPGYPKQITTALGTAVITHQPQRVVALGAGAEDIVLDLGIVPIGIESHRWGGDEQGYLPWFKQAVQQRGGTLPTVIDMYPELDIEKVINLKPDLIVATQSGITQEVYNHLSHFAPVIAYPSHPWLTTPQQQIELIARALDKQSQGEKLTTELNATLREASDTIPHINRYTFAYIKAGISSNMLSVYVKGDPRVDTLVHLGLTLLPSVSTLADPFGSFAANIGLENADYLNGADILVTWFNNEQERKAVEAQPLFQSIRAVHQGGYIPLTDQSLVVAMSYGTPLSLRWGLSQFMPILAEAIKSL</sequence>
<dbReference type="RefSeq" id="WP_036782703.1">
    <property type="nucleotide sequence ID" value="NZ_CAWLTM010000031.1"/>
</dbReference>
<name>A0A022PCP4_9GAMM</name>
<keyword evidence="5 6" id="KW-0732">Signal</keyword>
<dbReference type="GO" id="GO:1901678">
    <property type="term" value="P:iron coordination entity transport"/>
    <property type="evidence" value="ECO:0007669"/>
    <property type="project" value="UniProtKB-ARBA"/>
</dbReference>